<accession>A0AA35RVE6</accession>
<feature type="region of interest" description="Disordered" evidence="1">
    <location>
        <begin position="264"/>
        <end position="283"/>
    </location>
</feature>
<dbReference type="InterPro" id="IPR014729">
    <property type="entry name" value="Rossmann-like_a/b/a_fold"/>
</dbReference>
<dbReference type="Proteomes" id="UP001174909">
    <property type="component" value="Unassembled WGS sequence"/>
</dbReference>
<dbReference type="InterPro" id="IPR005232">
    <property type="entry name" value="LarE"/>
</dbReference>
<dbReference type="EMBL" id="CASHTH010001679">
    <property type="protein sequence ID" value="CAI8018004.1"/>
    <property type="molecule type" value="Genomic_DNA"/>
</dbReference>
<proteinExistence type="predicted"/>
<protein>
    <submittedName>
        <fullName evidence="2">Uncharacterized protein slr1717</fullName>
    </submittedName>
</protein>
<reference evidence="2" key="1">
    <citation type="submission" date="2023-03" db="EMBL/GenBank/DDBJ databases">
        <authorList>
            <person name="Steffen K."/>
            <person name="Cardenas P."/>
        </authorList>
    </citation>
    <scope>NUCLEOTIDE SEQUENCE</scope>
</reference>
<dbReference type="PANTHER" id="PTHR43169">
    <property type="entry name" value="EXSB FAMILY PROTEIN"/>
    <property type="match status" value="1"/>
</dbReference>
<evidence type="ECO:0000313" key="3">
    <source>
        <dbReference type="Proteomes" id="UP001174909"/>
    </source>
</evidence>
<dbReference type="PIRSF" id="PIRSF006661">
    <property type="entry name" value="PP-lp_UCP006661"/>
    <property type="match status" value="1"/>
</dbReference>
<dbReference type="SUPFAM" id="SSF52402">
    <property type="entry name" value="Adenine nucleotide alpha hydrolases-like"/>
    <property type="match status" value="1"/>
</dbReference>
<name>A0AA35RVE6_GEOBA</name>
<dbReference type="PANTHER" id="PTHR43169:SF2">
    <property type="entry name" value="NAD_GMP SYNTHASE DOMAIN-CONTAINING PROTEIN"/>
    <property type="match status" value="1"/>
</dbReference>
<gene>
    <name evidence="2" type="ORF">GBAR_LOCUS10878</name>
</gene>
<comment type="caution">
    <text evidence="2">The sequence shown here is derived from an EMBL/GenBank/DDBJ whole genome shotgun (WGS) entry which is preliminary data.</text>
</comment>
<dbReference type="CDD" id="cd01990">
    <property type="entry name" value="LarE-like"/>
    <property type="match status" value="1"/>
</dbReference>
<dbReference type="GO" id="GO:0016783">
    <property type="term" value="F:sulfurtransferase activity"/>
    <property type="evidence" value="ECO:0007669"/>
    <property type="project" value="InterPro"/>
</dbReference>
<evidence type="ECO:0000313" key="2">
    <source>
        <dbReference type="EMBL" id="CAI8018004.1"/>
    </source>
</evidence>
<sequence>MDRLESILAEMGSVIVAYSGGVDSALLALAAHRTLGEQALAITAISPALASRELDGAVQLAGKFGFGHRTIQTDEMDREGYVANASNRCYFCKTELYTNLCKLAEDEGYAWVANGANLDDLGDYRPGLLAATENKVRSPLVEANLDKETVRLLAKSLEMPVWDKPAQPCLSSRIPYGIPVSAETLSKIERAEDYLKSLGLKEVRARHHDNHCRVEVGESEMESAFAQRKEIAANLKKIGYLWVSLDLSGLRSGSLNDQLGSTISIKANPETGPDMADSQTRGN</sequence>
<organism evidence="2 3">
    <name type="scientific">Geodia barretti</name>
    <name type="common">Barrett's horny sponge</name>
    <dbReference type="NCBI Taxonomy" id="519541"/>
    <lineage>
        <taxon>Eukaryota</taxon>
        <taxon>Metazoa</taxon>
        <taxon>Porifera</taxon>
        <taxon>Demospongiae</taxon>
        <taxon>Heteroscleromorpha</taxon>
        <taxon>Tetractinellida</taxon>
        <taxon>Astrophorina</taxon>
        <taxon>Geodiidae</taxon>
        <taxon>Geodia</taxon>
    </lineage>
</organism>
<evidence type="ECO:0000256" key="1">
    <source>
        <dbReference type="SAM" id="MobiDB-lite"/>
    </source>
</evidence>
<dbReference type="NCBIfam" id="TIGR00268">
    <property type="entry name" value="ATP-dependent sacrificial sulfur transferase LarE"/>
    <property type="match status" value="1"/>
</dbReference>
<keyword evidence="3" id="KW-1185">Reference proteome</keyword>
<dbReference type="InterPro" id="IPR052188">
    <property type="entry name" value="Ni-pincer_cofactor_biosynth"/>
</dbReference>
<dbReference type="AlphaFoldDB" id="A0AA35RVE6"/>
<dbReference type="Gene3D" id="3.40.50.620">
    <property type="entry name" value="HUPs"/>
    <property type="match status" value="1"/>
</dbReference>